<evidence type="ECO:0000313" key="2">
    <source>
        <dbReference type="EMBL" id="OUC94486.1"/>
    </source>
</evidence>
<comment type="caution">
    <text evidence="2">The sequence shown here is derived from an EMBL/GenBank/DDBJ whole genome shotgun (WGS) entry which is preliminary data.</text>
</comment>
<gene>
    <name evidence="2" type="ORF">CA984_22105</name>
</gene>
<dbReference type="AlphaFoldDB" id="A0A243RI76"/>
<accession>A0A243RI76</accession>
<reference evidence="2 3" key="1">
    <citation type="submission" date="2017-05" db="EMBL/GenBank/DDBJ databases">
        <title>Biotechnological potential of actinobacteria isolated from South African environments.</title>
        <authorList>
            <person name="Le Roes-Hill M."/>
            <person name="Prins A."/>
            <person name="Durrell K.A."/>
        </authorList>
    </citation>
    <scope>NUCLEOTIDE SEQUENCE [LARGE SCALE GENOMIC DNA]</scope>
    <source>
        <strain evidence="2">M26</strain>
    </source>
</reference>
<keyword evidence="3" id="KW-1185">Reference proteome</keyword>
<name>A0A243RI76_9ACTN</name>
<evidence type="ECO:0000313" key="3">
    <source>
        <dbReference type="Proteomes" id="UP000194761"/>
    </source>
</evidence>
<feature type="region of interest" description="Disordered" evidence="1">
    <location>
        <begin position="22"/>
        <end position="73"/>
    </location>
</feature>
<proteinExistence type="predicted"/>
<organism evidence="2 3">
    <name type="scientific">Streptosporangium minutum</name>
    <dbReference type="NCBI Taxonomy" id="569862"/>
    <lineage>
        <taxon>Bacteria</taxon>
        <taxon>Bacillati</taxon>
        <taxon>Actinomycetota</taxon>
        <taxon>Actinomycetes</taxon>
        <taxon>Streptosporangiales</taxon>
        <taxon>Streptosporangiaceae</taxon>
        <taxon>Streptosporangium</taxon>
    </lineage>
</organism>
<sequence length="73" mass="7511">MRPPDGPPSRAAVFRQLTPVIRTGRKSGAGGAVPAGEAGMEITAGRPEAGVRASGGDRRPERTAGPIRRRPAP</sequence>
<dbReference type="Proteomes" id="UP000194761">
    <property type="component" value="Unassembled WGS sequence"/>
</dbReference>
<protein>
    <submittedName>
        <fullName evidence="2">Uncharacterized protein</fullName>
    </submittedName>
</protein>
<dbReference type="EMBL" id="NGFP01000104">
    <property type="protein sequence ID" value="OUC94486.1"/>
    <property type="molecule type" value="Genomic_DNA"/>
</dbReference>
<evidence type="ECO:0000256" key="1">
    <source>
        <dbReference type="SAM" id="MobiDB-lite"/>
    </source>
</evidence>